<dbReference type="RefSeq" id="WP_009036443.1">
    <property type="nucleotide sequence ID" value="NZ_ALWO02000036.1"/>
</dbReference>
<name>S2DB72_INDAL</name>
<proteinExistence type="predicted"/>
<evidence type="ECO:0000313" key="1">
    <source>
        <dbReference type="EMBL" id="EOZ96159.1"/>
    </source>
</evidence>
<reference evidence="1 2" key="1">
    <citation type="journal article" date="2013" name="Genome Announc.">
        <title>Draft Genome Sequence of Indibacter alkaliphilus Strain LW1T, Isolated from Lonar Lake, a Haloalkaline Lake in the Buldana District of Maharashtra, India.</title>
        <authorList>
            <person name="Singh A."/>
            <person name="Kumar Jangir P."/>
            <person name="Sharma R."/>
            <person name="Singh A."/>
            <person name="Kumar Pinnaka A."/>
            <person name="Shivaji S."/>
        </authorList>
    </citation>
    <scope>NUCLEOTIDE SEQUENCE [LARGE SCALE GENOMIC DNA]</scope>
    <source>
        <strain evidence="2">CCUG 57479 / KCTC 22604 / LW1</strain>
    </source>
</reference>
<comment type="caution">
    <text evidence="1">The sequence shown here is derived from an EMBL/GenBank/DDBJ whole genome shotgun (WGS) entry which is preliminary data.</text>
</comment>
<dbReference type="EMBL" id="ALWO02000036">
    <property type="protein sequence ID" value="EOZ96159.1"/>
    <property type="molecule type" value="Genomic_DNA"/>
</dbReference>
<sequence>MEANQTCPICKNEVSFSSRYPRYVCLDCTPRATDKEGRKVDFFNTSFTGHGCAGEYCDTQEPYDSNICYIDGVPCYAEEAHFGGIVVRVV</sequence>
<gene>
    <name evidence="1" type="ORF">A33Q_2752</name>
</gene>
<dbReference type="STRING" id="1189612.A33Q_2752"/>
<dbReference type="eggNOG" id="COG1397">
    <property type="taxonomic scope" value="Bacteria"/>
</dbReference>
<keyword evidence="2" id="KW-1185">Reference proteome</keyword>
<evidence type="ECO:0000313" key="2">
    <source>
        <dbReference type="Proteomes" id="UP000006073"/>
    </source>
</evidence>
<dbReference type="Proteomes" id="UP000006073">
    <property type="component" value="Unassembled WGS sequence"/>
</dbReference>
<organism evidence="1 2">
    <name type="scientific">Indibacter alkaliphilus (strain CCUG 57479 / KCTC 22604 / LW1)</name>
    <dbReference type="NCBI Taxonomy" id="1189612"/>
    <lineage>
        <taxon>Bacteria</taxon>
        <taxon>Pseudomonadati</taxon>
        <taxon>Bacteroidota</taxon>
        <taxon>Cytophagia</taxon>
        <taxon>Cytophagales</taxon>
        <taxon>Cyclobacteriaceae</taxon>
    </lineage>
</organism>
<accession>S2DB72</accession>
<dbReference type="AlphaFoldDB" id="S2DB72"/>
<protein>
    <submittedName>
        <fullName evidence="1">ADP-ribosylation/Crystallin J1</fullName>
    </submittedName>
</protein>
<dbReference type="OrthoDB" id="839391at2"/>